<gene>
    <name evidence="1" type="ORF">DYE48_12705</name>
</gene>
<dbReference type="Pfam" id="PF14070">
    <property type="entry name" value="YjfB_motility"/>
    <property type="match status" value="1"/>
</dbReference>
<evidence type="ECO:0000313" key="2">
    <source>
        <dbReference type="Proteomes" id="UP000256305"/>
    </source>
</evidence>
<dbReference type="InterPro" id="IPR025906">
    <property type="entry name" value="YjfB_motility"/>
</dbReference>
<name>A0A3E0J7U7_9BACI</name>
<dbReference type="Proteomes" id="UP000256305">
    <property type="component" value="Unassembled WGS sequence"/>
</dbReference>
<organism evidence="1 2">
    <name type="scientific">Halobacillus trueperi</name>
    <dbReference type="NCBI Taxonomy" id="156205"/>
    <lineage>
        <taxon>Bacteria</taxon>
        <taxon>Bacillati</taxon>
        <taxon>Bacillota</taxon>
        <taxon>Bacilli</taxon>
        <taxon>Bacillales</taxon>
        <taxon>Bacillaceae</taxon>
        <taxon>Halobacillus</taxon>
    </lineage>
</organism>
<sequence>MDIAAISMAMSTTSLKQQSSLALMDKVKGDTEEKGNQMVEMLNQSIPHPDLGNRIDLKG</sequence>
<reference evidence="1 2" key="1">
    <citation type="submission" date="2018-08" db="EMBL/GenBank/DDBJ databases">
        <title>Genome sequence of Halobacillus trueperi KCTC 3686.</title>
        <authorList>
            <person name="Cho K.H."/>
            <person name="Kwak M.-J."/>
            <person name="Kim B.-Y."/>
            <person name="Chun J."/>
        </authorList>
    </citation>
    <scope>NUCLEOTIDE SEQUENCE [LARGE SCALE GENOMIC DNA]</scope>
    <source>
        <strain evidence="1 2">KCTC 3686</strain>
    </source>
</reference>
<keyword evidence="2" id="KW-1185">Reference proteome</keyword>
<accession>A0A3E0J7U7</accession>
<proteinExistence type="predicted"/>
<dbReference type="RefSeq" id="WP_115823965.1">
    <property type="nucleotide sequence ID" value="NZ_QUAE01000009.1"/>
</dbReference>
<comment type="caution">
    <text evidence="1">The sequence shown here is derived from an EMBL/GenBank/DDBJ whole genome shotgun (WGS) entry which is preliminary data.</text>
</comment>
<dbReference type="EMBL" id="QUAE01000009">
    <property type="protein sequence ID" value="REJ08877.1"/>
    <property type="molecule type" value="Genomic_DNA"/>
</dbReference>
<protein>
    <submittedName>
        <fullName evidence="1">Putative motility protein</fullName>
    </submittedName>
</protein>
<evidence type="ECO:0000313" key="1">
    <source>
        <dbReference type="EMBL" id="REJ08877.1"/>
    </source>
</evidence>
<dbReference type="AlphaFoldDB" id="A0A3E0J7U7"/>